<protein>
    <recommendedName>
        <fullName evidence="7">Major facilitator superfamily (MFS) profile domain-containing protein</fullName>
    </recommendedName>
</protein>
<keyword evidence="2" id="KW-1003">Cell membrane</keyword>
<feature type="transmembrane region" description="Helical" evidence="6">
    <location>
        <begin position="226"/>
        <end position="248"/>
    </location>
</feature>
<dbReference type="Proteomes" id="UP000006228">
    <property type="component" value="Unassembled WGS sequence"/>
</dbReference>
<feature type="transmembrane region" description="Helical" evidence="6">
    <location>
        <begin position="286"/>
        <end position="308"/>
    </location>
</feature>
<dbReference type="eggNOG" id="COG2211">
    <property type="taxonomic scope" value="Bacteria"/>
</dbReference>
<feature type="transmembrane region" description="Helical" evidence="6">
    <location>
        <begin position="55"/>
        <end position="74"/>
    </location>
</feature>
<dbReference type="CDD" id="cd06173">
    <property type="entry name" value="MFS_MefA_like"/>
    <property type="match status" value="1"/>
</dbReference>
<feature type="transmembrane region" description="Helical" evidence="6">
    <location>
        <begin position="371"/>
        <end position="397"/>
    </location>
</feature>
<feature type="transmembrane region" description="Helical" evidence="6">
    <location>
        <begin position="254"/>
        <end position="274"/>
    </location>
</feature>
<dbReference type="PROSITE" id="PS50850">
    <property type="entry name" value="MFS"/>
    <property type="match status" value="1"/>
</dbReference>
<dbReference type="EMBL" id="AEVT01000031">
    <property type="protein sequence ID" value="EGA71153.1"/>
    <property type="molecule type" value="Genomic_DNA"/>
</dbReference>
<accession>E8M4B5</accession>
<dbReference type="RefSeq" id="WP_008075089.1">
    <property type="nucleotide sequence ID" value="NZ_AEVT01000031.1"/>
</dbReference>
<gene>
    <name evidence="8" type="ORF">VISI1226_06513</name>
</gene>
<organism evidence="8 9">
    <name type="scientific">Vibrio sinaloensis DSM 21326</name>
    <dbReference type="NCBI Taxonomy" id="945550"/>
    <lineage>
        <taxon>Bacteria</taxon>
        <taxon>Pseudomonadati</taxon>
        <taxon>Pseudomonadota</taxon>
        <taxon>Gammaproteobacteria</taxon>
        <taxon>Vibrionales</taxon>
        <taxon>Vibrionaceae</taxon>
        <taxon>Vibrio</taxon>
        <taxon>Vibrio oreintalis group</taxon>
    </lineage>
</organism>
<feature type="transmembrane region" description="Helical" evidence="6">
    <location>
        <begin position="20"/>
        <end position="43"/>
    </location>
</feature>
<evidence type="ECO:0000256" key="3">
    <source>
        <dbReference type="ARBA" id="ARBA00022692"/>
    </source>
</evidence>
<proteinExistence type="predicted"/>
<dbReference type="InterPro" id="IPR011701">
    <property type="entry name" value="MFS"/>
</dbReference>
<dbReference type="GeneID" id="95568470"/>
<evidence type="ECO:0000256" key="2">
    <source>
        <dbReference type="ARBA" id="ARBA00022475"/>
    </source>
</evidence>
<dbReference type="OrthoDB" id="9775268at2"/>
<keyword evidence="5 6" id="KW-0472">Membrane</keyword>
<feature type="transmembrane region" description="Helical" evidence="6">
    <location>
        <begin position="314"/>
        <end position="334"/>
    </location>
</feature>
<feature type="transmembrane region" description="Helical" evidence="6">
    <location>
        <begin position="170"/>
        <end position="190"/>
    </location>
</feature>
<evidence type="ECO:0000313" key="9">
    <source>
        <dbReference type="Proteomes" id="UP000006228"/>
    </source>
</evidence>
<dbReference type="AlphaFoldDB" id="E8M4B5"/>
<dbReference type="InterPro" id="IPR036259">
    <property type="entry name" value="MFS_trans_sf"/>
</dbReference>
<keyword evidence="3 6" id="KW-0812">Transmembrane</keyword>
<name>E8M4B5_PHOS4</name>
<comment type="subcellular location">
    <subcellularLocation>
        <location evidence="1">Cell membrane</location>
        <topology evidence="1">Multi-pass membrane protein</topology>
    </subcellularLocation>
</comment>
<dbReference type="PANTHER" id="PTHR23513:SF6">
    <property type="entry name" value="MAJOR FACILITATOR SUPERFAMILY ASSOCIATED DOMAIN-CONTAINING PROTEIN"/>
    <property type="match status" value="1"/>
</dbReference>
<evidence type="ECO:0000256" key="4">
    <source>
        <dbReference type="ARBA" id="ARBA00022989"/>
    </source>
</evidence>
<evidence type="ECO:0000259" key="7">
    <source>
        <dbReference type="PROSITE" id="PS50850"/>
    </source>
</evidence>
<evidence type="ECO:0000256" key="1">
    <source>
        <dbReference type="ARBA" id="ARBA00004651"/>
    </source>
</evidence>
<dbReference type="Pfam" id="PF07690">
    <property type="entry name" value="MFS_1"/>
    <property type="match status" value="1"/>
</dbReference>
<dbReference type="GO" id="GO:0022857">
    <property type="term" value="F:transmembrane transporter activity"/>
    <property type="evidence" value="ECO:0007669"/>
    <property type="project" value="InterPro"/>
</dbReference>
<evidence type="ECO:0000313" key="8">
    <source>
        <dbReference type="EMBL" id="EGA71153.1"/>
    </source>
</evidence>
<keyword evidence="4 6" id="KW-1133">Transmembrane helix</keyword>
<feature type="transmembrane region" description="Helical" evidence="6">
    <location>
        <begin position="346"/>
        <end position="365"/>
    </location>
</feature>
<evidence type="ECO:0000256" key="6">
    <source>
        <dbReference type="SAM" id="Phobius"/>
    </source>
</evidence>
<dbReference type="SUPFAM" id="SSF103473">
    <property type="entry name" value="MFS general substrate transporter"/>
    <property type="match status" value="1"/>
</dbReference>
<sequence length="404" mass="44857">METLSQPNRTSIWRNRPFQILFSSALFVAFSAQVYNLALPLLVFELTQSSEMMGWMRAVEFLPNLLLALFIGVWVDRVDKKRWSQVMLIGQALMVALSYFAVEYLANPLWVLFPAAFVMMACNYGYHNARMSMMKRALDHSVQNTAVARMSALNSFMETVGPVLSGALMFLSAIHNVFIGVGLMLLLAYWQLEKLSVQPALASKQQSVLSALFEGWRILRAERNMWTITLAVMVINTTGAVFWIQAIYFAKAELAMSAIEVSYLIAASGIGGLIGSFSADKLRQKLGLGWLLILSITLEAVGFVLPLISPGLVSLAVSFMWISAIGLYSSICIWSYRQEAFDEHCLGRVTGLTGSLFKLLMPFGLASSGYLASAIGIQALFILCFLLQLMTALFLMITRVRRIA</sequence>
<dbReference type="Gene3D" id="1.20.1250.20">
    <property type="entry name" value="MFS general substrate transporter like domains"/>
    <property type="match status" value="1"/>
</dbReference>
<dbReference type="PANTHER" id="PTHR23513">
    <property type="entry name" value="INTEGRAL MEMBRANE EFFLUX PROTEIN-RELATED"/>
    <property type="match status" value="1"/>
</dbReference>
<feature type="domain" description="Major facilitator superfamily (MFS) profile" evidence="7">
    <location>
        <begin position="17"/>
        <end position="403"/>
    </location>
</feature>
<evidence type="ECO:0000256" key="5">
    <source>
        <dbReference type="ARBA" id="ARBA00023136"/>
    </source>
</evidence>
<reference evidence="8 9" key="1">
    <citation type="journal article" date="2012" name="Int. J. Syst. Evol. Microbiol.">
        <title>Vibrio caribbeanicus sp. nov., isolated from the marine sponge Scleritoderma cyanea.</title>
        <authorList>
            <person name="Hoffmann M."/>
            <person name="Monday S.R."/>
            <person name="Allard M.W."/>
            <person name="Strain E.A."/>
            <person name="Whittaker P."/>
            <person name="Naum M."/>
            <person name="McCarthy P.J."/>
            <person name="Lopez J.V."/>
            <person name="Fischer M."/>
            <person name="Brown E.W."/>
        </authorList>
    </citation>
    <scope>NUCLEOTIDE SEQUENCE [LARGE SCALE GENOMIC DNA]</scope>
    <source>
        <strain evidence="9">DSMZ 21326</strain>
    </source>
</reference>
<dbReference type="InterPro" id="IPR020846">
    <property type="entry name" value="MFS_dom"/>
</dbReference>
<dbReference type="GO" id="GO:0005886">
    <property type="term" value="C:plasma membrane"/>
    <property type="evidence" value="ECO:0007669"/>
    <property type="project" value="UniProtKB-SubCell"/>
</dbReference>
<comment type="caution">
    <text evidence="8">The sequence shown here is derived from an EMBL/GenBank/DDBJ whole genome shotgun (WGS) entry which is preliminary data.</text>
</comment>